<dbReference type="Proteomes" id="UP000063308">
    <property type="component" value="Chromosome"/>
</dbReference>
<dbReference type="AlphaFoldDB" id="A0A0E3VSQ5"/>
<name>A0A0E3VSQ5_9BRAD</name>
<accession>A0A0E3VSQ5</accession>
<evidence type="ECO:0000313" key="1">
    <source>
        <dbReference type="EMBL" id="BAR54320.1"/>
    </source>
</evidence>
<organism evidence="1 2">
    <name type="scientific">Bradyrhizobium diazoefficiens</name>
    <dbReference type="NCBI Taxonomy" id="1355477"/>
    <lineage>
        <taxon>Bacteria</taxon>
        <taxon>Pseudomonadati</taxon>
        <taxon>Pseudomonadota</taxon>
        <taxon>Alphaproteobacteria</taxon>
        <taxon>Hyphomicrobiales</taxon>
        <taxon>Nitrobacteraceae</taxon>
        <taxon>Bradyrhizobium</taxon>
    </lineage>
</organism>
<gene>
    <name evidence="1" type="ORF">NK6_1135</name>
</gene>
<reference evidence="1 2" key="1">
    <citation type="submission" date="2014-11" db="EMBL/GenBank/DDBJ databases">
        <title>Symbiosis island explosion on the genome of extra-slow-growing strains of soybean bradyrhizobia with massive insertion sequences.</title>
        <authorList>
            <person name="Iida T."/>
            <person name="Minamisawa K."/>
        </authorList>
    </citation>
    <scope>NUCLEOTIDE SEQUENCE [LARGE SCALE GENOMIC DNA]</scope>
    <source>
        <strain evidence="1 2">NK6</strain>
    </source>
</reference>
<sequence length="34" mass="4096">MRFALGVHWTSPRRWIWRAARLDAVKVVVRMSDK</sequence>
<evidence type="ECO:0000313" key="2">
    <source>
        <dbReference type="Proteomes" id="UP000063308"/>
    </source>
</evidence>
<proteinExistence type="predicted"/>
<protein>
    <submittedName>
        <fullName evidence="1">Uncharacterized protein</fullName>
    </submittedName>
</protein>
<dbReference type="EMBL" id="AP014685">
    <property type="protein sequence ID" value="BAR54320.1"/>
    <property type="molecule type" value="Genomic_DNA"/>
</dbReference>